<comment type="subcellular location">
    <subcellularLocation>
        <location evidence="1">Membrane</location>
        <topology evidence="1">Multi-pass membrane protein</topology>
    </subcellularLocation>
</comment>
<keyword evidence="9" id="KW-1185">Reference proteome</keyword>
<evidence type="ECO:0000256" key="1">
    <source>
        <dbReference type="ARBA" id="ARBA00004141"/>
    </source>
</evidence>
<dbReference type="EMBL" id="CP016779">
    <property type="protein sequence ID" value="ASY24340.1"/>
    <property type="molecule type" value="Genomic_DNA"/>
</dbReference>
<dbReference type="GO" id="GO:0005886">
    <property type="term" value="C:plasma membrane"/>
    <property type="evidence" value="ECO:0007669"/>
    <property type="project" value="TreeGrafter"/>
</dbReference>
<comment type="similarity">
    <text evidence="2">Belongs to the GtrA family.</text>
</comment>
<dbReference type="PANTHER" id="PTHR38459:SF1">
    <property type="entry name" value="PROPHAGE BACTOPRENOL-LINKED GLUCOSE TRANSLOCASE HOMOLOG"/>
    <property type="match status" value="1"/>
</dbReference>
<evidence type="ECO:0000256" key="4">
    <source>
        <dbReference type="ARBA" id="ARBA00022989"/>
    </source>
</evidence>
<evidence type="ECO:0000313" key="9">
    <source>
        <dbReference type="Proteomes" id="UP000217210"/>
    </source>
</evidence>
<gene>
    <name evidence="8" type="ORF">B1sIIB91_05585</name>
</gene>
<feature type="transmembrane region" description="Helical" evidence="6">
    <location>
        <begin position="12"/>
        <end position="33"/>
    </location>
</feature>
<evidence type="ECO:0000313" key="8">
    <source>
        <dbReference type="EMBL" id="ASY24340.1"/>
    </source>
</evidence>
<organism evidence="8 9">
    <name type="scientific">Candidatus Nanopelagicus abundans</name>
    <dbReference type="NCBI Taxonomy" id="1884916"/>
    <lineage>
        <taxon>Bacteria</taxon>
        <taxon>Bacillati</taxon>
        <taxon>Actinomycetota</taxon>
        <taxon>Actinomycetes</taxon>
        <taxon>Candidatus Nanopelagicales</taxon>
        <taxon>Candidatus Nanopelagicaceae</taxon>
        <taxon>Candidatus Nanopelagicus</taxon>
    </lineage>
</organism>
<name>A0A249L5G0_9ACTN</name>
<evidence type="ECO:0000256" key="6">
    <source>
        <dbReference type="SAM" id="Phobius"/>
    </source>
</evidence>
<protein>
    <submittedName>
        <fullName evidence="8">GtrA-like protein</fullName>
    </submittedName>
</protein>
<dbReference type="InterPro" id="IPR007267">
    <property type="entry name" value="GtrA_DPMS_TM"/>
</dbReference>
<dbReference type="OrthoDB" id="9812049at2"/>
<evidence type="ECO:0000259" key="7">
    <source>
        <dbReference type="Pfam" id="PF04138"/>
    </source>
</evidence>
<keyword evidence="3 6" id="KW-0812">Transmembrane</keyword>
<feature type="transmembrane region" description="Helical" evidence="6">
    <location>
        <begin position="111"/>
        <end position="129"/>
    </location>
</feature>
<accession>A0A249L5G0</accession>
<feature type="domain" description="GtrA/DPMS transmembrane" evidence="7">
    <location>
        <begin position="17"/>
        <end position="129"/>
    </location>
</feature>
<dbReference type="GO" id="GO:0000271">
    <property type="term" value="P:polysaccharide biosynthetic process"/>
    <property type="evidence" value="ECO:0007669"/>
    <property type="project" value="InterPro"/>
</dbReference>
<keyword evidence="4 6" id="KW-1133">Transmembrane helix</keyword>
<evidence type="ECO:0000256" key="2">
    <source>
        <dbReference type="ARBA" id="ARBA00009399"/>
    </source>
</evidence>
<dbReference type="InterPro" id="IPR051401">
    <property type="entry name" value="GtrA_CellWall_Glycosyl"/>
</dbReference>
<keyword evidence="5 6" id="KW-0472">Membrane</keyword>
<evidence type="ECO:0000256" key="5">
    <source>
        <dbReference type="ARBA" id="ARBA00023136"/>
    </source>
</evidence>
<sequence>MQQKVITLIKKYGSMWRWALVGITTTVIDYLIFISLYSLITSVLIANFCAGLFSITFNYLAHYFWSFKSQADHSKSGIKYLLNLVIFWSAGTLLLQVLITAGIDPKIAKLIPIPFIAPLSFLSLKFFVFKKKTI</sequence>
<feature type="transmembrane region" description="Helical" evidence="6">
    <location>
        <begin position="80"/>
        <end position="99"/>
    </location>
</feature>
<dbReference type="Pfam" id="PF04138">
    <property type="entry name" value="GtrA_DPMS_TM"/>
    <property type="match status" value="1"/>
</dbReference>
<feature type="transmembrane region" description="Helical" evidence="6">
    <location>
        <begin position="39"/>
        <end position="60"/>
    </location>
</feature>
<dbReference type="KEGG" id="nab:B1sIIB91_05585"/>
<dbReference type="Proteomes" id="UP000217210">
    <property type="component" value="Chromosome"/>
</dbReference>
<dbReference type="AlphaFoldDB" id="A0A249L5G0"/>
<dbReference type="RefSeq" id="WP_095688599.1">
    <property type="nucleotide sequence ID" value="NZ_CP016779.1"/>
</dbReference>
<dbReference type="PANTHER" id="PTHR38459">
    <property type="entry name" value="PROPHAGE BACTOPRENOL-LINKED GLUCOSE TRANSLOCASE HOMOLOG"/>
    <property type="match status" value="1"/>
</dbReference>
<reference evidence="8 9" key="1">
    <citation type="submission" date="2016-07" db="EMBL/GenBank/DDBJ databases">
        <title>High microdiversification within the ubiquitous acI lineage of Actinobacteria.</title>
        <authorList>
            <person name="Neuenschwander S.M."/>
            <person name="Salcher M."/>
            <person name="Ghai R."/>
            <person name="Pernthaler J."/>
        </authorList>
    </citation>
    <scope>NUCLEOTIDE SEQUENCE [LARGE SCALE GENOMIC DNA]</scope>
    <source>
        <strain evidence="8">MMS-IIB-91</strain>
    </source>
</reference>
<evidence type="ECO:0000256" key="3">
    <source>
        <dbReference type="ARBA" id="ARBA00022692"/>
    </source>
</evidence>
<proteinExistence type="inferred from homology"/>